<organism evidence="7 8">
    <name type="scientific">Gossypium davidsonii</name>
    <name type="common">Davidson's cotton</name>
    <name type="synonym">Gossypium klotzschianum subsp. davidsonii</name>
    <dbReference type="NCBI Taxonomy" id="34287"/>
    <lineage>
        <taxon>Eukaryota</taxon>
        <taxon>Viridiplantae</taxon>
        <taxon>Streptophyta</taxon>
        <taxon>Embryophyta</taxon>
        <taxon>Tracheophyta</taxon>
        <taxon>Spermatophyta</taxon>
        <taxon>Magnoliopsida</taxon>
        <taxon>eudicotyledons</taxon>
        <taxon>Gunneridae</taxon>
        <taxon>Pentapetalae</taxon>
        <taxon>rosids</taxon>
        <taxon>malvids</taxon>
        <taxon>Malvales</taxon>
        <taxon>Malvaceae</taxon>
        <taxon>Malvoideae</taxon>
        <taxon>Gossypium</taxon>
    </lineage>
</organism>
<keyword evidence="8" id="KW-1185">Reference proteome</keyword>
<comment type="similarity">
    <text evidence="2 5">Belongs to the glucose-6-phosphate 1-epimerase family.</text>
</comment>
<name>A0A7J8RU68_GOSDV</name>
<feature type="binding site" evidence="6">
    <location>
        <position position="72"/>
    </location>
    <ligand>
        <name>substrate</name>
    </ligand>
</feature>
<evidence type="ECO:0000313" key="8">
    <source>
        <dbReference type="Proteomes" id="UP000593561"/>
    </source>
</evidence>
<proteinExistence type="inferred from homology"/>
<dbReference type="AlphaFoldDB" id="A0A7J8RU68"/>
<evidence type="ECO:0000256" key="4">
    <source>
        <dbReference type="ARBA" id="ARBA00023235"/>
    </source>
</evidence>
<protein>
    <recommendedName>
        <fullName evidence="3 5">glucose-6-phosphate 1-epimerase</fullName>
        <ecNumber evidence="3 5">5.1.3.15</ecNumber>
    </recommendedName>
</protein>
<sequence length="344" mass="38815">MGHSAAVWDYRAATEITKDWNGVEKIVLRSPRGASARVSLHGGQVTSWRNEQGEELLFTSSKAIFKPPKAVRGGIPICFPQFGNCGSLEQHGFARNKIWTIDENPPPLSPNDSHAKSFIDLLLKPSEEDLKCWPHRVPKSCIQERIDCKLSGDCISRCDLYNFEFRLRVSLAADGSLALISRIRNVNGKPFSFSFAYHTYLSVSDISEVRIEGLETLDYLDNLCQKERFTEQGDAITFESEVDRVYLSTPNVVAVLDHERKRTYVIRKDGLPDVVVWNPWEKKSKSMVDFGDDEYKQMLCVDGAVIEKPVTLKPGEEWTGRVELSVVASTLCSEQFDVQRGMGF</sequence>
<evidence type="ECO:0000256" key="1">
    <source>
        <dbReference type="ARBA" id="ARBA00001096"/>
    </source>
</evidence>
<dbReference type="InterPro" id="IPR008183">
    <property type="entry name" value="Aldose_1/G6P_1-epimerase"/>
</dbReference>
<feature type="binding site" evidence="6">
    <location>
        <position position="95"/>
    </location>
    <ligand>
        <name>substrate</name>
    </ligand>
</feature>
<evidence type="ECO:0000256" key="2">
    <source>
        <dbReference type="ARBA" id="ARBA00005866"/>
    </source>
</evidence>
<dbReference type="InterPro" id="IPR025532">
    <property type="entry name" value="G6P_1-epimerase"/>
</dbReference>
<dbReference type="PIRSF" id="PIRSF016020">
    <property type="entry name" value="PHexose_mutarotase"/>
    <property type="match status" value="1"/>
</dbReference>
<gene>
    <name evidence="7" type="ORF">Godav_026850</name>
</gene>
<evidence type="ECO:0000256" key="6">
    <source>
        <dbReference type="PIRSR" id="PIRSR016020-2"/>
    </source>
</evidence>
<accession>A0A7J8RU68</accession>
<evidence type="ECO:0000256" key="5">
    <source>
        <dbReference type="PIRNR" id="PIRNR016020"/>
    </source>
</evidence>
<dbReference type="Gene3D" id="2.70.98.10">
    <property type="match status" value="1"/>
</dbReference>
<dbReference type="InterPro" id="IPR011013">
    <property type="entry name" value="Gal_mutarotase_sf_dom"/>
</dbReference>
<dbReference type="PANTHER" id="PTHR11122">
    <property type="entry name" value="APOSPORY-ASSOCIATED PROTEIN C-RELATED"/>
    <property type="match status" value="1"/>
</dbReference>
<comment type="catalytic activity">
    <reaction evidence="1">
        <text>alpha-D-glucose 6-phosphate = beta-D-glucose 6-phosphate</text>
        <dbReference type="Rhea" id="RHEA:16249"/>
        <dbReference type="ChEBI" id="CHEBI:58225"/>
        <dbReference type="ChEBI" id="CHEBI:58247"/>
        <dbReference type="EC" id="5.1.3.15"/>
    </reaction>
</comment>
<feature type="binding site" evidence="6">
    <location>
        <position position="90"/>
    </location>
    <ligand>
        <name>substrate</name>
    </ligand>
</feature>
<dbReference type="SUPFAM" id="SSF74650">
    <property type="entry name" value="Galactose mutarotase-like"/>
    <property type="match status" value="1"/>
</dbReference>
<dbReference type="Pfam" id="PF01263">
    <property type="entry name" value="Aldose_epim"/>
    <property type="match status" value="2"/>
</dbReference>
<dbReference type="GO" id="GO:0005975">
    <property type="term" value="P:carbohydrate metabolic process"/>
    <property type="evidence" value="ECO:0007669"/>
    <property type="project" value="InterPro"/>
</dbReference>
<dbReference type="InterPro" id="IPR014718">
    <property type="entry name" value="GH-type_carb-bd"/>
</dbReference>
<keyword evidence="4 5" id="KW-0413">Isomerase</keyword>
<reference evidence="7 8" key="1">
    <citation type="journal article" date="2019" name="Genome Biol. Evol.">
        <title>Insights into the evolution of the New World diploid cottons (Gossypium, subgenus Houzingenia) based on genome sequencing.</title>
        <authorList>
            <person name="Grover C.E."/>
            <person name="Arick M.A. 2nd"/>
            <person name="Thrash A."/>
            <person name="Conover J.L."/>
            <person name="Sanders W.S."/>
            <person name="Peterson D.G."/>
            <person name="Frelichowski J.E."/>
            <person name="Scheffler J.A."/>
            <person name="Scheffler B.E."/>
            <person name="Wendel J.F."/>
        </authorList>
    </citation>
    <scope>NUCLEOTIDE SEQUENCE [LARGE SCALE GENOMIC DNA]</scope>
    <source>
        <strain evidence="7">27</strain>
        <tissue evidence="7">Leaf</tissue>
    </source>
</reference>
<dbReference type="Proteomes" id="UP000593561">
    <property type="component" value="Unassembled WGS sequence"/>
</dbReference>
<dbReference type="EMBL" id="JABFAC010000007">
    <property type="protein sequence ID" value="MBA0617398.1"/>
    <property type="molecule type" value="Genomic_DNA"/>
</dbReference>
<dbReference type="EC" id="5.1.3.15" evidence="3 5"/>
<comment type="caution">
    <text evidence="7">The sequence shown here is derived from an EMBL/GenBank/DDBJ whole genome shotgun (WGS) entry which is preliminary data.</text>
</comment>
<evidence type="ECO:0000313" key="7">
    <source>
        <dbReference type="EMBL" id="MBA0617398.1"/>
    </source>
</evidence>
<dbReference type="GO" id="GO:0005737">
    <property type="term" value="C:cytoplasm"/>
    <property type="evidence" value="ECO:0007669"/>
    <property type="project" value="TreeGrafter"/>
</dbReference>
<dbReference type="GO" id="GO:0047938">
    <property type="term" value="F:glucose-6-phosphate 1-epimerase activity"/>
    <property type="evidence" value="ECO:0007669"/>
    <property type="project" value="UniProtKB-UniRule"/>
</dbReference>
<dbReference type="GO" id="GO:0030246">
    <property type="term" value="F:carbohydrate binding"/>
    <property type="evidence" value="ECO:0007669"/>
    <property type="project" value="UniProtKB-UniRule"/>
</dbReference>
<evidence type="ECO:0000256" key="3">
    <source>
        <dbReference type="ARBA" id="ARBA00012083"/>
    </source>
</evidence>
<dbReference type="CDD" id="cd09020">
    <property type="entry name" value="D-hex-6-P-epi_like"/>
    <property type="match status" value="1"/>
</dbReference>
<dbReference type="PANTHER" id="PTHR11122:SF10">
    <property type="entry name" value="GLUCOSE-6-PHOSPHATE 1-EPIMERASE"/>
    <property type="match status" value="1"/>
</dbReference>